<accession>A0A2T4MXI5</accession>
<feature type="coiled-coil region" evidence="1">
    <location>
        <begin position="226"/>
        <end position="314"/>
    </location>
</feature>
<evidence type="ECO:0000256" key="1">
    <source>
        <dbReference type="SAM" id="Coils"/>
    </source>
</evidence>
<proteinExistence type="predicted"/>
<evidence type="ECO:0000313" key="3">
    <source>
        <dbReference type="Proteomes" id="UP000241986"/>
    </source>
</evidence>
<gene>
    <name evidence="2" type="ORF">DAA48_22355</name>
</gene>
<name>A0A2T4MXI5_AERVE</name>
<sequence>MEHETIKSFVTAEQQEYGLGLDWAEWQDDVLACNYKSSFGIYSDAPKDILSEYRDVTKVLGREPSNSSEYHKAKDAVLLQQKQEMEEHSKQIINEMHARISSLIISSDADKKLYEMELEKTSRLERELLNAMENTSAQVTSAIEMARKERDEALQAQKHGLESQFNLQVVQIQDEARRSIEAVNQKMNELRDIYNENNFVPRQEYAVLLEEANRERSLSRASQVKINELNEEVAKQKAIISEQNQLVDALNNQMEDIKNNSSEGLPVVFQSLNNKISTLEGYVERFREKNATLKEKLQAKNALYNKQKKELSMVKKKCSSLTKVFAVSVVGSLVCLSYLAYCLSV</sequence>
<comment type="caution">
    <text evidence="2">The sequence shown here is derived from an EMBL/GenBank/DDBJ whole genome shotgun (WGS) entry which is preliminary data.</text>
</comment>
<organism evidence="2 3">
    <name type="scientific">Aeromonas veronii</name>
    <dbReference type="NCBI Taxonomy" id="654"/>
    <lineage>
        <taxon>Bacteria</taxon>
        <taxon>Pseudomonadati</taxon>
        <taxon>Pseudomonadota</taxon>
        <taxon>Gammaproteobacteria</taxon>
        <taxon>Aeromonadales</taxon>
        <taxon>Aeromonadaceae</taxon>
        <taxon>Aeromonas</taxon>
    </lineage>
</organism>
<dbReference type="Proteomes" id="UP000241986">
    <property type="component" value="Unassembled WGS sequence"/>
</dbReference>
<dbReference type="AlphaFoldDB" id="A0A2T4MXI5"/>
<keyword evidence="1" id="KW-0175">Coiled coil</keyword>
<reference evidence="2 3" key="1">
    <citation type="submission" date="2018-03" db="EMBL/GenBank/DDBJ databases">
        <title>Aeromonas veronii whole genome sequencing and analysis.</title>
        <authorList>
            <person name="Xie H."/>
            <person name="Liu T."/>
            <person name="Wang K."/>
        </authorList>
    </citation>
    <scope>NUCLEOTIDE SEQUENCE [LARGE SCALE GENOMIC DNA]</scope>
    <source>
        <strain evidence="2 3">XH.VA.1</strain>
    </source>
</reference>
<evidence type="ECO:0000313" key="2">
    <source>
        <dbReference type="EMBL" id="PTH79176.1"/>
    </source>
</evidence>
<dbReference type="EMBL" id="PZKL01000045">
    <property type="protein sequence ID" value="PTH79176.1"/>
    <property type="molecule type" value="Genomic_DNA"/>
</dbReference>
<protein>
    <submittedName>
        <fullName evidence="2">Uncharacterized protein</fullName>
    </submittedName>
</protein>